<dbReference type="PROSITE" id="PS50004">
    <property type="entry name" value="C2"/>
    <property type="match status" value="1"/>
</dbReference>
<reference evidence="3" key="1">
    <citation type="submission" date="2022-01" db="EMBL/GenBank/DDBJ databases">
        <title>Comparative genomics reveals a dynamic genome evolution in the ectomycorrhizal milk-cap (Lactarius) mushrooms.</title>
        <authorList>
            <consortium name="DOE Joint Genome Institute"/>
            <person name="Lebreton A."/>
            <person name="Tang N."/>
            <person name="Kuo A."/>
            <person name="LaButti K."/>
            <person name="Drula E."/>
            <person name="Barry K."/>
            <person name="Clum A."/>
            <person name="Lipzen A."/>
            <person name="Mousain D."/>
            <person name="Ng V."/>
            <person name="Wang R."/>
            <person name="Wang X."/>
            <person name="Dai Y."/>
            <person name="Henrissat B."/>
            <person name="Grigoriev I.V."/>
            <person name="Guerin-Laguette A."/>
            <person name="Yu F."/>
            <person name="Martin F.M."/>
        </authorList>
    </citation>
    <scope>NUCLEOTIDE SEQUENCE</scope>
    <source>
        <strain evidence="3">QP</strain>
    </source>
</reference>
<dbReference type="EMBL" id="JAKELL010000018">
    <property type="protein sequence ID" value="KAH8993382.1"/>
    <property type="molecule type" value="Genomic_DNA"/>
</dbReference>
<comment type="caution">
    <text evidence="3">The sequence shown here is derived from an EMBL/GenBank/DDBJ whole genome shotgun (WGS) entry which is preliminary data.</text>
</comment>
<keyword evidence="4" id="KW-1185">Reference proteome</keyword>
<dbReference type="InterPro" id="IPR000008">
    <property type="entry name" value="C2_dom"/>
</dbReference>
<gene>
    <name evidence="3" type="ORF">EDB92DRAFT_397678</name>
</gene>
<proteinExistence type="predicted"/>
<dbReference type="SUPFAM" id="SSF49562">
    <property type="entry name" value="C2 domain (Calcium/lipid-binding domain, CaLB)"/>
    <property type="match status" value="1"/>
</dbReference>
<name>A0AAD4LIH3_9AGAM</name>
<protein>
    <recommendedName>
        <fullName evidence="2">C2 domain-containing protein</fullName>
    </recommendedName>
</protein>
<organism evidence="3 4">
    <name type="scientific">Lactarius akahatsu</name>
    <dbReference type="NCBI Taxonomy" id="416441"/>
    <lineage>
        <taxon>Eukaryota</taxon>
        <taxon>Fungi</taxon>
        <taxon>Dikarya</taxon>
        <taxon>Basidiomycota</taxon>
        <taxon>Agaricomycotina</taxon>
        <taxon>Agaricomycetes</taxon>
        <taxon>Russulales</taxon>
        <taxon>Russulaceae</taxon>
        <taxon>Lactarius</taxon>
    </lineage>
</organism>
<feature type="compositionally biased region" description="Low complexity" evidence="1">
    <location>
        <begin position="13"/>
        <end position="27"/>
    </location>
</feature>
<evidence type="ECO:0000313" key="3">
    <source>
        <dbReference type="EMBL" id="KAH8993382.1"/>
    </source>
</evidence>
<dbReference type="Proteomes" id="UP001201163">
    <property type="component" value="Unassembled WGS sequence"/>
</dbReference>
<accession>A0AAD4LIH3</accession>
<evidence type="ECO:0000313" key="4">
    <source>
        <dbReference type="Proteomes" id="UP001201163"/>
    </source>
</evidence>
<sequence>MAAARDLEHGQMSSNSRRPSPSRNPGRGPRDAEPQEGPSQFRVDVTVLRAENVPRLKNVFRPKFFVTVASQATEKKTASVPAKRRTARWGESLGAFILQPSTPLILRLYAERFARRNILIGAGWRVGDALFDSQGVTEHNFRWCLCDPGVHDSYSIRHHHWL</sequence>
<feature type="region of interest" description="Disordered" evidence="1">
    <location>
        <begin position="1"/>
        <end position="43"/>
    </location>
</feature>
<feature type="domain" description="C2" evidence="2">
    <location>
        <begin position="24"/>
        <end position="140"/>
    </location>
</feature>
<evidence type="ECO:0000256" key="1">
    <source>
        <dbReference type="SAM" id="MobiDB-lite"/>
    </source>
</evidence>
<evidence type="ECO:0000259" key="2">
    <source>
        <dbReference type="PROSITE" id="PS50004"/>
    </source>
</evidence>
<dbReference type="InterPro" id="IPR035892">
    <property type="entry name" value="C2_domain_sf"/>
</dbReference>
<dbReference type="AlphaFoldDB" id="A0AAD4LIH3"/>